<protein>
    <recommendedName>
        <fullName evidence="4">HTH La-type RNA-binding domain-containing protein</fullName>
    </recommendedName>
</protein>
<dbReference type="InterPro" id="IPR032675">
    <property type="entry name" value="LRR_dom_sf"/>
</dbReference>
<sequence>MTAGGPAADASAGRAVPARQDPDSDEEVVAAGPLLVVAPGEGAGGRGGAAEAQAGAGVAAVPSDGEECGDARLPGPPAEVRDLSPCWWDPHFLLRPGPEGGALLVVRLRGLELGDSDVASAVVALEMYVDRLVEQGVPLAVDLEAAENSLTDAGALVLVDGLQALRRRFGAHVRVLKLWNNQLGDVAAGAMARLLAMQPQAAEEVHLSHNKLSARGFAELLAAIAMHPSGAYPRVDSSGFAVPCWLRAEHNDIAGVQDLLKAFEAQGLRYCAAPRDRSFSCSPARCAVGDVWDTSASAHVHLYCIASQREDASLRGQSPEQLVREAVAKLAALAEGTGDVLPVQGDSATAQGAVHGGQRADEVACRYQTLNVDPEKGAGLDLEATELGFRVIGLEGEPGQELQVGDVLLEIAGEPLWGLGEDDLEAAFGSRFAHGARLRIAGFDAVRGRAVRQRLPLRRGLAGRCPVLLAAVHDDVDVLCSRFGVQADIDTAENTVLLHGAPVAQRWALRELLQLLGFYLPELRAAGRPPCTWVVCDGPAVAAPPVAEGGFGAAGPSAEAPIEAARGDGLGEWKISLREQASELEQEDDLAFDPLDAPDDGPEVFEGEAVNRGFSVWRPLRLLILAGLPGAGKSTLAARMADSGWVVVNQDLLGSRQACLAGVRTALADGGCVVVDRCNVTCWQRSVWLGVADEHKVCAGCFWLDVGPEECGERVLRRFGHATLAAEPESLGVIGAFAERFEPPQEAEGFLLWRARTSDEIELELQDLEEVVEASRSAEARQAAGQRVQQRGFGGAAAVPPERPPARRAAPRPREGGDFQYVDVRSARGGGRVARVQFLRAVRRQVGSAAFSDQNLVQDWFFQEKIADPPEVGWLALHWILSCPRIRDVYRADADTVLEALRPSTLTVKRAADGQAYVQRRRRLPAMRVKRPPRGQEPEWYRSLHAGAPSAAVPAGAAEGGASAGSRHCAACSRELPGTSFSASQLRKKRRAPVCRGCVDGVEGAAESADAGSSSGHESGADASEPVSAVLDGSSPTAWVAGAAQAPVGCSPNAAAAASNEDVQQCAQCLKDLPRSCFTKAQLTKHRASPKCKDCSGS</sequence>
<organism evidence="5 6">
    <name type="scientific">Prorocentrum cordatum</name>
    <dbReference type="NCBI Taxonomy" id="2364126"/>
    <lineage>
        <taxon>Eukaryota</taxon>
        <taxon>Sar</taxon>
        <taxon>Alveolata</taxon>
        <taxon>Dinophyceae</taxon>
        <taxon>Prorocentrales</taxon>
        <taxon>Prorocentraceae</taxon>
        <taxon>Prorocentrum</taxon>
    </lineage>
</organism>
<dbReference type="SUPFAM" id="SSF46785">
    <property type="entry name" value="Winged helix' DNA-binding domain"/>
    <property type="match status" value="1"/>
</dbReference>
<keyword evidence="1 2" id="KW-0694">RNA-binding</keyword>
<proteinExistence type="predicted"/>
<gene>
    <name evidence="5" type="ORF">PCOR1329_LOCUS70047</name>
</gene>
<dbReference type="InterPro" id="IPR036390">
    <property type="entry name" value="WH_DNA-bd_sf"/>
</dbReference>
<dbReference type="SUPFAM" id="SSF52540">
    <property type="entry name" value="P-loop containing nucleoside triphosphate hydrolases"/>
    <property type="match status" value="1"/>
</dbReference>
<dbReference type="EMBL" id="CAUYUJ010019230">
    <property type="protein sequence ID" value="CAK0889543.1"/>
    <property type="molecule type" value="Genomic_DNA"/>
</dbReference>
<dbReference type="PROSITE" id="PS50961">
    <property type="entry name" value="HTH_LA"/>
    <property type="match status" value="1"/>
</dbReference>
<comment type="caution">
    <text evidence="5">The sequence shown here is derived from an EMBL/GenBank/DDBJ whole genome shotgun (WGS) entry which is preliminary data.</text>
</comment>
<evidence type="ECO:0000256" key="1">
    <source>
        <dbReference type="ARBA" id="ARBA00022884"/>
    </source>
</evidence>
<feature type="region of interest" description="Disordered" evidence="3">
    <location>
        <begin position="1"/>
        <end position="28"/>
    </location>
</feature>
<dbReference type="InterPro" id="IPR006630">
    <property type="entry name" value="La_HTH"/>
</dbReference>
<evidence type="ECO:0000313" key="6">
    <source>
        <dbReference type="Proteomes" id="UP001189429"/>
    </source>
</evidence>
<dbReference type="Gene3D" id="1.10.10.10">
    <property type="entry name" value="Winged helix-like DNA-binding domain superfamily/Winged helix DNA-binding domain"/>
    <property type="match status" value="1"/>
</dbReference>
<feature type="region of interest" description="Disordered" evidence="3">
    <location>
        <begin position="1006"/>
        <end position="1032"/>
    </location>
</feature>
<feature type="compositionally biased region" description="Low complexity" evidence="3">
    <location>
        <begin position="1006"/>
        <end position="1025"/>
    </location>
</feature>
<dbReference type="Proteomes" id="UP001189429">
    <property type="component" value="Unassembled WGS sequence"/>
</dbReference>
<dbReference type="PANTHER" id="PTHR12083">
    <property type="entry name" value="BIFUNCTIONAL POLYNUCLEOTIDE PHOSPHATASE/KINASE"/>
    <property type="match status" value="1"/>
</dbReference>
<dbReference type="PANTHER" id="PTHR12083:SF9">
    <property type="entry name" value="BIFUNCTIONAL POLYNUCLEOTIDE PHOSPHATASE_KINASE"/>
    <property type="match status" value="1"/>
</dbReference>
<evidence type="ECO:0000256" key="2">
    <source>
        <dbReference type="PROSITE-ProRule" id="PRU00332"/>
    </source>
</evidence>
<reference evidence="5" key="1">
    <citation type="submission" date="2023-10" db="EMBL/GenBank/DDBJ databases">
        <authorList>
            <person name="Chen Y."/>
            <person name="Shah S."/>
            <person name="Dougan E. K."/>
            <person name="Thang M."/>
            <person name="Chan C."/>
        </authorList>
    </citation>
    <scope>NUCLEOTIDE SEQUENCE [LARGE SCALE GENOMIC DNA]</scope>
</reference>
<evidence type="ECO:0000313" key="5">
    <source>
        <dbReference type="EMBL" id="CAK0889543.1"/>
    </source>
</evidence>
<dbReference type="InterPro" id="IPR027417">
    <property type="entry name" value="P-loop_NTPase"/>
</dbReference>
<feature type="region of interest" description="Disordered" evidence="3">
    <location>
        <begin position="790"/>
        <end position="815"/>
    </location>
</feature>
<evidence type="ECO:0000256" key="3">
    <source>
        <dbReference type="SAM" id="MobiDB-lite"/>
    </source>
</evidence>
<dbReference type="Gene3D" id="3.80.10.10">
    <property type="entry name" value="Ribonuclease Inhibitor"/>
    <property type="match status" value="1"/>
</dbReference>
<feature type="domain" description="HTH La-type RNA-binding" evidence="4">
    <location>
        <begin position="833"/>
        <end position="928"/>
    </location>
</feature>
<dbReference type="SUPFAM" id="SSF52047">
    <property type="entry name" value="RNI-like"/>
    <property type="match status" value="1"/>
</dbReference>
<name>A0ABN9WTR3_9DINO</name>
<accession>A0ABN9WTR3</accession>
<evidence type="ECO:0000259" key="4">
    <source>
        <dbReference type="PROSITE" id="PS50961"/>
    </source>
</evidence>
<feature type="compositionally biased region" description="Low complexity" evidence="3">
    <location>
        <begin position="790"/>
        <end position="800"/>
    </location>
</feature>
<dbReference type="Pfam" id="PF13671">
    <property type="entry name" value="AAA_33"/>
    <property type="match status" value="1"/>
</dbReference>
<dbReference type="Gene3D" id="3.40.50.300">
    <property type="entry name" value="P-loop containing nucleotide triphosphate hydrolases"/>
    <property type="match status" value="1"/>
</dbReference>
<dbReference type="InterPro" id="IPR036388">
    <property type="entry name" value="WH-like_DNA-bd_sf"/>
</dbReference>
<keyword evidence="6" id="KW-1185">Reference proteome</keyword>